<reference evidence="2" key="1">
    <citation type="journal article" date="2019" name="Int. J. Syst. Evol. Microbiol.">
        <title>The Global Catalogue of Microorganisms (GCM) 10K type strain sequencing project: providing services to taxonomists for standard genome sequencing and annotation.</title>
        <authorList>
            <consortium name="The Broad Institute Genomics Platform"/>
            <consortium name="The Broad Institute Genome Sequencing Center for Infectious Disease"/>
            <person name="Wu L."/>
            <person name="Ma J."/>
        </authorList>
    </citation>
    <scope>NUCLEOTIDE SEQUENCE [LARGE SCALE GENOMIC DNA]</scope>
    <source>
        <strain evidence="2">CCUG 56608</strain>
    </source>
</reference>
<dbReference type="Proteomes" id="UP001597041">
    <property type="component" value="Unassembled WGS sequence"/>
</dbReference>
<accession>A0ABW3NNR7</accession>
<gene>
    <name evidence="1" type="ORF">ACFQ19_19345</name>
</gene>
<protein>
    <submittedName>
        <fullName evidence="1">Uncharacterized protein</fullName>
    </submittedName>
</protein>
<evidence type="ECO:0000313" key="2">
    <source>
        <dbReference type="Proteomes" id="UP001597041"/>
    </source>
</evidence>
<dbReference type="RefSeq" id="WP_379594396.1">
    <property type="nucleotide sequence ID" value="NZ_JBHTKK010000038.1"/>
</dbReference>
<organism evidence="1 2">
    <name type="scientific">Oceanobacillus locisalsi</name>
    <dbReference type="NCBI Taxonomy" id="546107"/>
    <lineage>
        <taxon>Bacteria</taxon>
        <taxon>Bacillati</taxon>
        <taxon>Bacillota</taxon>
        <taxon>Bacilli</taxon>
        <taxon>Bacillales</taxon>
        <taxon>Bacillaceae</taxon>
        <taxon>Oceanobacillus</taxon>
    </lineage>
</organism>
<name>A0ABW3NNR7_9BACI</name>
<sequence>MNSTLKSPNYKEVQNEYDRILADISNKVDKSKLSNNKPLKVDKNGNVNISPDHPNYKFWMEDDE</sequence>
<evidence type="ECO:0000313" key="1">
    <source>
        <dbReference type="EMBL" id="MFD1068156.1"/>
    </source>
</evidence>
<comment type="caution">
    <text evidence="1">The sequence shown here is derived from an EMBL/GenBank/DDBJ whole genome shotgun (WGS) entry which is preliminary data.</text>
</comment>
<keyword evidence="2" id="KW-1185">Reference proteome</keyword>
<dbReference type="EMBL" id="JBHTKK010000038">
    <property type="protein sequence ID" value="MFD1068156.1"/>
    <property type="molecule type" value="Genomic_DNA"/>
</dbReference>
<proteinExistence type="predicted"/>